<protein>
    <recommendedName>
        <fullName evidence="1">DUF397 domain-containing protein</fullName>
    </recommendedName>
</protein>
<dbReference type="Pfam" id="PF04149">
    <property type="entry name" value="DUF397"/>
    <property type="match status" value="1"/>
</dbReference>
<name>A0A9W6W4N7_9ACTN</name>
<gene>
    <name evidence="2" type="ORF">Afil01_42690</name>
</gene>
<proteinExistence type="predicted"/>
<accession>A0A9W6W4N7</accession>
<sequence>MIWRKSSYSPNAGGQCVEIGPTLDHIAVRDSKDRHGPVLTTSHSEWAGFARDLRTGLLDR</sequence>
<evidence type="ECO:0000313" key="2">
    <source>
        <dbReference type="EMBL" id="GLZ79462.1"/>
    </source>
</evidence>
<dbReference type="EMBL" id="BSTX01000003">
    <property type="protein sequence ID" value="GLZ79462.1"/>
    <property type="molecule type" value="Genomic_DNA"/>
</dbReference>
<organism evidence="2 3">
    <name type="scientific">Actinorhabdospora filicis</name>
    <dbReference type="NCBI Taxonomy" id="1785913"/>
    <lineage>
        <taxon>Bacteria</taxon>
        <taxon>Bacillati</taxon>
        <taxon>Actinomycetota</taxon>
        <taxon>Actinomycetes</taxon>
        <taxon>Micromonosporales</taxon>
        <taxon>Micromonosporaceae</taxon>
        <taxon>Actinorhabdospora</taxon>
    </lineage>
</organism>
<dbReference type="InterPro" id="IPR007278">
    <property type="entry name" value="DUF397"/>
</dbReference>
<evidence type="ECO:0000313" key="3">
    <source>
        <dbReference type="Proteomes" id="UP001165079"/>
    </source>
</evidence>
<keyword evidence="3" id="KW-1185">Reference proteome</keyword>
<dbReference type="Proteomes" id="UP001165079">
    <property type="component" value="Unassembled WGS sequence"/>
</dbReference>
<reference evidence="2" key="1">
    <citation type="submission" date="2023-03" db="EMBL/GenBank/DDBJ databases">
        <title>Actinorhabdospora filicis NBRC 111898.</title>
        <authorList>
            <person name="Ichikawa N."/>
            <person name="Sato H."/>
            <person name="Tonouchi N."/>
        </authorList>
    </citation>
    <scope>NUCLEOTIDE SEQUENCE</scope>
    <source>
        <strain evidence="2">NBRC 111898</strain>
    </source>
</reference>
<dbReference type="AlphaFoldDB" id="A0A9W6W4N7"/>
<dbReference type="RefSeq" id="WP_285664613.1">
    <property type="nucleotide sequence ID" value="NZ_BSTX01000003.1"/>
</dbReference>
<feature type="domain" description="DUF397" evidence="1">
    <location>
        <begin position="3"/>
        <end position="54"/>
    </location>
</feature>
<comment type="caution">
    <text evidence="2">The sequence shown here is derived from an EMBL/GenBank/DDBJ whole genome shotgun (WGS) entry which is preliminary data.</text>
</comment>
<evidence type="ECO:0000259" key="1">
    <source>
        <dbReference type="Pfam" id="PF04149"/>
    </source>
</evidence>